<evidence type="ECO:0000256" key="3">
    <source>
        <dbReference type="SAM" id="Phobius"/>
    </source>
</evidence>
<dbReference type="GO" id="GO:0030246">
    <property type="term" value="F:carbohydrate binding"/>
    <property type="evidence" value="ECO:0007669"/>
    <property type="project" value="InterPro"/>
</dbReference>
<evidence type="ECO:0000259" key="5">
    <source>
        <dbReference type="Pfam" id="PF13802"/>
    </source>
</evidence>
<sequence>MEKCTNENKLKIGNMSKEKVFLIVFALLILGVENIFAGGTIISNAKRIASGKIELELKTGKLTLIPLNQNSIRVQFSQPDSEPVEELIYTESVKAPKPQIKENDQQVSFTLDGISVMFDKQTEALTFKDRNGRVILQEKAGGRSMVNSTVQGEPTFVAEQKFISPVDEYIYGTGQFQDGYLNIRGLTRRMTQVNTQISIPFILSSKGYGLLWNNYGLTDFNPAEDYVKLIPGTENGEEITVDATSTSGNKKEVRRINLFTASLTVPETGNYSLLLDVGQRMARKYFLSIDGRNLIDVNNTWLPPTTSLIVKLEKGKHEIEVQGERNDKPLLYWRKVTDETIFRSPVAQTLDYTVFAGVGDEVIASYRELTGAAPLMPLWAIGYIHCRERYNTQEDLLENAREFRKRKLPIDMIVQDWQYWGKYGWNAMQFDEDRYPDPAAMVKELHDMNMRLMLSVWSKVSRKSTLGKQIEEKGYYISGTEWLDFFNPNAAAFYWKNFNEKLLKPYRIDAWWQDATEPENDDLKNRRVNKGQIPGEVYRNVYPLYVSKTIYEGLRRDDSKRRVMIFTRSGFSGMQRYAAATWSGDVGYDWETLRRQITGGLGQMASGLPWWTYDAGGFFRPRNQYTSPEYHEMFIRWVQAGTFFPLMRVHGYKSNTEPWRYGDKVEGIVAQYLDLRYRMLPYIYSQNAEIFFSGSTLMRPLVMDFSNDRKALEQNHQFMFGPSLLVAPVTKANVSKWNTYLPDYAAGWIDFWRGGKYQGGQSVDIDVDMEKIPLFVKAGSIIPFGPVKQYTSQEEGENESLEIRIYPGADASFMIYEDEGNNYNYEKGQFSTIELNWNDAKKELEIGKRKGVFPGMKGKRTFNIVLVSPQSGVGISTSSSGVTVSYNGKATKLKIK</sequence>
<keyword evidence="3" id="KW-1133">Transmembrane helix</keyword>
<dbReference type="InterPro" id="IPR000322">
    <property type="entry name" value="Glyco_hydro_31_TIM"/>
</dbReference>
<keyword evidence="3" id="KW-0812">Transmembrane</keyword>
<evidence type="ECO:0000313" key="8">
    <source>
        <dbReference type="EMBL" id="RGS36573.1"/>
    </source>
</evidence>
<dbReference type="PANTHER" id="PTHR43863">
    <property type="entry name" value="HYDROLASE, PUTATIVE (AFU_ORTHOLOGUE AFUA_1G03140)-RELATED"/>
    <property type="match status" value="1"/>
</dbReference>
<dbReference type="Pfam" id="PF01055">
    <property type="entry name" value="Glyco_hydro_31_2nd"/>
    <property type="match status" value="1"/>
</dbReference>
<dbReference type="InterPro" id="IPR011013">
    <property type="entry name" value="Gal_mutarotase_sf_dom"/>
</dbReference>
<feature type="domain" description="DUF5110" evidence="6">
    <location>
        <begin position="801"/>
        <end position="868"/>
    </location>
</feature>
<evidence type="ECO:0000256" key="1">
    <source>
        <dbReference type="ARBA" id="ARBA00007806"/>
    </source>
</evidence>
<dbReference type="GO" id="GO:0005975">
    <property type="term" value="P:carbohydrate metabolic process"/>
    <property type="evidence" value="ECO:0007669"/>
    <property type="project" value="InterPro"/>
</dbReference>
<dbReference type="GO" id="GO:0004553">
    <property type="term" value="F:hydrolase activity, hydrolyzing O-glycosyl compounds"/>
    <property type="evidence" value="ECO:0007669"/>
    <property type="project" value="InterPro"/>
</dbReference>
<accession>A0A412IHE6</accession>
<evidence type="ECO:0000259" key="4">
    <source>
        <dbReference type="Pfam" id="PF01055"/>
    </source>
</evidence>
<dbReference type="SUPFAM" id="SSF51011">
    <property type="entry name" value="Glycosyl hydrolase domain"/>
    <property type="match status" value="1"/>
</dbReference>
<keyword evidence="2" id="KW-0378">Hydrolase</keyword>
<dbReference type="Gene3D" id="2.60.40.1760">
    <property type="entry name" value="glycosyl hydrolase (family 31)"/>
    <property type="match status" value="1"/>
</dbReference>
<dbReference type="InterPro" id="IPR048395">
    <property type="entry name" value="Glyco_hydro_31_C"/>
</dbReference>
<comment type="caution">
    <text evidence="8">The sequence shown here is derived from an EMBL/GenBank/DDBJ whole genome shotgun (WGS) entry which is preliminary data.</text>
</comment>
<dbReference type="SUPFAM" id="SSF51445">
    <property type="entry name" value="(Trans)glycosidases"/>
    <property type="match status" value="1"/>
</dbReference>
<dbReference type="SUPFAM" id="SSF74650">
    <property type="entry name" value="Galactose mutarotase-like"/>
    <property type="match status" value="1"/>
</dbReference>
<dbReference type="InterPro" id="IPR033403">
    <property type="entry name" value="DUF5110"/>
</dbReference>
<feature type="domain" description="Glycoside hydrolase family 31 N-terminal" evidence="5">
    <location>
        <begin position="62"/>
        <end position="220"/>
    </location>
</feature>
<evidence type="ECO:0000259" key="7">
    <source>
        <dbReference type="Pfam" id="PF21365"/>
    </source>
</evidence>
<dbReference type="Gene3D" id="2.60.40.1180">
    <property type="entry name" value="Golgi alpha-mannosidase II"/>
    <property type="match status" value="2"/>
</dbReference>
<dbReference type="InterPro" id="IPR017853">
    <property type="entry name" value="GH"/>
</dbReference>
<dbReference type="Pfam" id="PF13802">
    <property type="entry name" value="Gal_mutarotas_2"/>
    <property type="match status" value="1"/>
</dbReference>
<keyword evidence="3" id="KW-0472">Membrane</keyword>
<name>A0A412IHE6_9BACE</name>
<dbReference type="InterPro" id="IPR051816">
    <property type="entry name" value="Glycosyl_Hydrolase_31"/>
</dbReference>
<feature type="domain" description="Glycoside hydrolase family 31 TIM barrel" evidence="4">
    <location>
        <begin position="374"/>
        <end position="686"/>
    </location>
</feature>
<dbReference type="InterPro" id="IPR013780">
    <property type="entry name" value="Glyco_hydro_b"/>
</dbReference>
<evidence type="ECO:0000259" key="6">
    <source>
        <dbReference type="Pfam" id="PF17137"/>
    </source>
</evidence>
<feature type="domain" description="Glycosyl hydrolase family 31 C-terminal" evidence="7">
    <location>
        <begin position="694"/>
        <end position="782"/>
    </location>
</feature>
<dbReference type="Proteomes" id="UP000283341">
    <property type="component" value="Unassembled WGS sequence"/>
</dbReference>
<dbReference type="PANTHER" id="PTHR43863:SF2">
    <property type="entry name" value="MALTASE-GLUCOAMYLASE"/>
    <property type="match status" value="1"/>
</dbReference>
<organism evidence="8 9">
    <name type="scientific">Bacteroides cellulosilyticus</name>
    <dbReference type="NCBI Taxonomy" id="246787"/>
    <lineage>
        <taxon>Bacteria</taxon>
        <taxon>Pseudomonadati</taxon>
        <taxon>Bacteroidota</taxon>
        <taxon>Bacteroidia</taxon>
        <taxon>Bacteroidales</taxon>
        <taxon>Bacteroidaceae</taxon>
        <taxon>Bacteroides</taxon>
    </lineage>
</organism>
<dbReference type="Gene3D" id="3.20.20.80">
    <property type="entry name" value="Glycosidases"/>
    <property type="match status" value="1"/>
</dbReference>
<dbReference type="AlphaFoldDB" id="A0A412IHE6"/>
<dbReference type="EMBL" id="QRVJ01000009">
    <property type="protein sequence ID" value="RGS36573.1"/>
    <property type="molecule type" value="Genomic_DNA"/>
</dbReference>
<gene>
    <name evidence="8" type="ORF">DWX97_12635</name>
</gene>
<proteinExistence type="inferred from homology"/>
<protein>
    <submittedName>
        <fullName evidence="8">DUF5110 domain-containing protein</fullName>
    </submittedName>
</protein>
<keyword evidence="2" id="KW-0326">Glycosidase</keyword>
<dbReference type="CDD" id="cd06591">
    <property type="entry name" value="GH31_xylosidase_XylS"/>
    <property type="match status" value="1"/>
</dbReference>
<dbReference type="Pfam" id="PF21365">
    <property type="entry name" value="Glyco_hydro_31_3rd"/>
    <property type="match status" value="1"/>
</dbReference>
<evidence type="ECO:0000313" key="9">
    <source>
        <dbReference type="Proteomes" id="UP000283341"/>
    </source>
</evidence>
<dbReference type="CDD" id="cd14752">
    <property type="entry name" value="GH31_N"/>
    <property type="match status" value="1"/>
</dbReference>
<reference evidence="8 9" key="1">
    <citation type="submission" date="2018-08" db="EMBL/GenBank/DDBJ databases">
        <title>A genome reference for cultivated species of the human gut microbiota.</title>
        <authorList>
            <person name="Zou Y."/>
            <person name="Xue W."/>
            <person name="Luo G."/>
        </authorList>
    </citation>
    <scope>NUCLEOTIDE SEQUENCE [LARGE SCALE GENOMIC DNA]</scope>
    <source>
        <strain evidence="8 9">AF22-3AC</strain>
    </source>
</reference>
<dbReference type="Pfam" id="PF17137">
    <property type="entry name" value="DUF5110"/>
    <property type="match status" value="1"/>
</dbReference>
<comment type="similarity">
    <text evidence="1 2">Belongs to the glycosyl hydrolase 31 family.</text>
</comment>
<feature type="transmembrane region" description="Helical" evidence="3">
    <location>
        <begin position="20"/>
        <end position="42"/>
    </location>
</feature>
<dbReference type="InterPro" id="IPR025887">
    <property type="entry name" value="Glyco_hydro_31_N_dom"/>
</dbReference>
<evidence type="ECO:0000256" key="2">
    <source>
        <dbReference type="RuleBase" id="RU361185"/>
    </source>
</evidence>